<comment type="caution">
    <text evidence="8">The sequence shown here is derived from an EMBL/GenBank/DDBJ whole genome shotgun (WGS) entry which is preliminary data.</text>
</comment>
<evidence type="ECO:0000256" key="4">
    <source>
        <dbReference type="ARBA" id="ARBA00022989"/>
    </source>
</evidence>
<evidence type="ECO:0000256" key="2">
    <source>
        <dbReference type="ARBA" id="ARBA00022448"/>
    </source>
</evidence>
<dbReference type="Pfam" id="PF07690">
    <property type="entry name" value="MFS_1"/>
    <property type="match status" value="1"/>
</dbReference>
<keyword evidence="5 6" id="KW-0472">Membrane</keyword>
<gene>
    <name evidence="8" type="ORF">Ljor_1780</name>
</gene>
<evidence type="ECO:0000313" key="9">
    <source>
        <dbReference type="Proteomes" id="UP000055035"/>
    </source>
</evidence>
<reference evidence="8 9" key="1">
    <citation type="submission" date="2015-11" db="EMBL/GenBank/DDBJ databases">
        <title>Genomic analysis of 38 Legionella species identifies large and diverse effector repertoires.</title>
        <authorList>
            <person name="Burstein D."/>
            <person name="Amaro F."/>
            <person name="Zusman T."/>
            <person name="Lifshitz Z."/>
            <person name="Cohen O."/>
            <person name="Gilbert J.A."/>
            <person name="Pupko T."/>
            <person name="Shuman H.A."/>
            <person name="Segal G."/>
        </authorList>
    </citation>
    <scope>NUCLEOTIDE SEQUENCE [LARGE SCALE GENOMIC DNA]</scope>
    <source>
        <strain evidence="8 9">BL-540</strain>
    </source>
</reference>
<dbReference type="RefSeq" id="WP_058471223.1">
    <property type="nucleotide sequence ID" value="NZ_CAAAIC010000008.1"/>
</dbReference>
<dbReference type="SUPFAM" id="SSF103473">
    <property type="entry name" value="MFS general substrate transporter"/>
    <property type="match status" value="1"/>
</dbReference>
<dbReference type="PATRIC" id="fig|456.5.peg.1901"/>
<evidence type="ECO:0000256" key="5">
    <source>
        <dbReference type="ARBA" id="ARBA00023136"/>
    </source>
</evidence>
<keyword evidence="9" id="KW-1185">Reference proteome</keyword>
<dbReference type="Gene3D" id="1.20.1250.20">
    <property type="entry name" value="MFS general substrate transporter like domains"/>
    <property type="match status" value="1"/>
</dbReference>
<sequence length="501" mass="56695">MSFFVLMFALAAVIFNLTLPIMAGVYIVSDLGGSSFLSAYGVCFFCLGNAITVPLGKPTMMPLKPIQMLLSCLVLMALISWECATATDYLNFIFFRFLEGLASGPLYLLISVTLFPRVISPERQSRLLPYLFIVFSFTPVLGASWGGWIAYSYHWRFLFFSNIPICVFLIAYALMEFDDEEQNAPIAFDGLGYAWYAMMIFCLGTALITGQELDWFRSNLIGFLFIAGTLCTVLFVVESLNSPSPVMDLRMFGNFYFSFAMINIAILFMIYFGMVILLALWLKLYVNYTPNWIALIIGTMAFGAWIPVLLHHKPMDPRIPLAIALLFFCISSFYTMTFNVEINFNRIAFSRILAGFGLALFLPPLFRISVQNFSGKYSVEAINTFHIIRLVSSGIGAALFIILWQRRQVFYYERLGSKLTVFSQSTQTFFKQAGQINLYGEKALAQLNVYLTRQATALALDDCFYLMGWISLGLLLMLALSIYPLKRRFELPFRSKDAANA</sequence>
<evidence type="ECO:0000256" key="3">
    <source>
        <dbReference type="ARBA" id="ARBA00022692"/>
    </source>
</evidence>
<dbReference type="InterPro" id="IPR020846">
    <property type="entry name" value="MFS_dom"/>
</dbReference>
<keyword evidence="2" id="KW-0813">Transport</keyword>
<dbReference type="InterPro" id="IPR036259">
    <property type="entry name" value="MFS_trans_sf"/>
</dbReference>
<dbReference type="GO" id="GO:0022857">
    <property type="term" value="F:transmembrane transporter activity"/>
    <property type="evidence" value="ECO:0007669"/>
    <property type="project" value="InterPro"/>
</dbReference>
<feature type="transmembrane region" description="Helical" evidence="6">
    <location>
        <begin position="292"/>
        <end position="310"/>
    </location>
</feature>
<feature type="transmembrane region" description="Helical" evidence="6">
    <location>
        <begin position="127"/>
        <end position="151"/>
    </location>
</feature>
<evidence type="ECO:0000256" key="1">
    <source>
        <dbReference type="ARBA" id="ARBA00004141"/>
    </source>
</evidence>
<dbReference type="EMBL" id="LNYJ01000011">
    <property type="protein sequence ID" value="KTD17474.1"/>
    <property type="molecule type" value="Genomic_DNA"/>
</dbReference>
<feature type="transmembrane region" description="Helical" evidence="6">
    <location>
        <begin position="387"/>
        <end position="405"/>
    </location>
</feature>
<dbReference type="PROSITE" id="PS50850">
    <property type="entry name" value="MFS"/>
    <property type="match status" value="1"/>
</dbReference>
<feature type="transmembrane region" description="Helical" evidence="6">
    <location>
        <begin position="93"/>
        <end position="115"/>
    </location>
</feature>
<dbReference type="GO" id="GO:0016020">
    <property type="term" value="C:membrane"/>
    <property type="evidence" value="ECO:0007669"/>
    <property type="project" value="UniProtKB-SubCell"/>
</dbReference>
<dbReference type="AlphaFoldDB" id="A0A0W0VBG7"/>
<proteinExistence type="predicted"/>
<evidence type="ECO:0000313" key="8">
    <source>
        <dbReference type="EMBL" id="KTD17474.1"/>
    </source>
</evidence>
<feature type="transmembrane region" description="Helical" evidence="6">
    <location>
        <begin position="464"/>
        <end position="485"/>
    </location>
</feature>
<feature type="transmembrane region" description="Helical" evidence="6">
    <location>
        <begin position="220"/>
        <end position="240"/>
    </location>
</feature>
<dbReference type="OrthoDB" id="9812221at2"/>
<dbReference type="STRING" id="456.Ljor_1780"/>
<keyword evidence="3 6" id="KW-0812">Transmembrane</keyword>
<dbReference type="InterPro" id="IPR011701">
    <property type="entry name" value="MFS"/>
</dbReference>
<evidence type="ECO:0000259" key="7">
    <source>
        <dbReference type="PROSITE" id="PS50850"/>
    </source>
</evidence>
<feature type="transmembrane region" description="Helical" evidence="6">
    <location>
        <begin position="319"/>
        <end position="336"/>
    </location>
</feature>
<organism evidence="8 9">
    <name type="scientific">Legionella jordanis</name>
    <dbReference type="NCBI Taxonomy" id="456"/>
    <lineage>
        <taxon>Bacteria</taxon>
        <taxon>Pseudomonadati</taxon>
        <taxon>Pseudomonadota</taxon>
        <taxon>Gammaproteobacteria</taxon>
        <taxon>Legionellales</taxon>
        <taxon>Legionellaceae</taxon>
        <taxon>Legionella</taxon>
    </lineage>
</organism>
<evidence type="ECO:0000256" key="6">
    <source>
        <dbReference type="SAM" id="Phobius"/>
    </source>
</evidence>
<feature type="transmembrane region" description="Helical" evidence="6">
    <location>
        <begin position="68"/>
        <end position="87"/>
    </location>
</feature>
<keyword evidence="4 6" id="KW-1133">Transmembrane helix</keyword>
<dbReference type="PANTHER" id="PTHR42718:SF9">
    <property type="entry name" value="MAJOR FACILITATOR SUPERFAMILY MULTIDRUG TRANSPORTER MFSC"/>
    <property type="match status" value="1"/>
</dbReference>
<feature type="transmembrane region" description="Helical" evidence="6">
    <location>
        <begin position="186"/>
        <end position="208"/>
    </location>
</feature>
<feature type="transmembrane region" description="Helical" evidence="6">
    <location>
        <begin position="348"/>
        <end position="366"/>
    </location>
</feature>
<dbReference type="PANTHER" id="PTHR42718">
    <property type="entry name" value="MAJOR FACILITATOR SUPERFAMILY MULTIDRUG TRANSPORTER MFSC"/>
    <property type="match status" value="1"/>
</dbReference>
<feature type="transmembrane region" description="Helical" evidence="6">
    <location>
        <begin position="157"/>
        <end position="174"/>
    </location>
</feature>
<feature type="domain" description="Major facilitator superfamily (MFS) profile" evidence="7">
    <location>
        <begin position="1"/>
        <end position="486"/>
    </location>
</feature>
<name>A0A0W0VBG7_9GAMM</name>
<feature type="transmembrane region" description="Helical" evidence="6">
    <location>
        <begin position="252"/>
        <end position="280"/>
    </location>
</feature>
<comment type="subcellular location">
    <subcellularLocation>
        <location evidence="1">Membrane</location>
        <topology evidence="1">Multi-pass membrane protein</topology>
    </subcellularLocation>
</comment>
<accession>A0A0W0VBG7</accession>
<feature type="transmembrane region" description="Helical" evidence="6">
    <location>
        <begin position="39"/>
        <end position="56"/>
    </location>
</feature>
<protein>
    <submittedName>
        <fullName evidence="8">Multidrug resistance protein, MFS superfamily</fullName>
    </submittedName>
</protein>
<dbReference type="Proteomes" id="UP000055035">
    <property type="component" value="Unassembled WGS sequence"/>
</dbReference>